<evidence type="ECO:0000313" key="2">
    <source>
        <dbReference type="EMBL" id="PAV79023.1"/>
    </source>
</evidence>
<feature type="domain" description="DUF4440" evidence="1">
    <location>
        <begin position="54"/>
        <end position="153"/>
    </location>
</feature>
<evidence type="ECO:0000259" key="1">
    <source>
        <dbReference type="Pfam" id="PF14534"/>
    </source>
</evidence>
<evidence type="ECO:0000313" key="3">
    <source>
        <dbReference type="Proteomes" id="UP000218231"/>
    </source>
</evidence>
<name>A0A2A2KYY3_9BILA</name>
<accession>A0A2A2KYY3</accession>
<dbReference type="AlphaFoldDB" id="A0A2A2KYY3"/>
<gene>
    <name evidence="2" type="ORF">WR25_23012</name>
</gene>
<comment type="caution">
    <text evidence="2">The sequence shown here is derived from an EMBL/GenBank/DDBJ whole genome shotgun (WGS) entry which is preliminary data.</text>
</comment>
<keyword evidence="3" id="KW-1185">Reference proteome</keyword>
<dbReference type="InterPro" id="IPR027843">
    <property type="entry name" value="DUF4440"/>
</dbReference>
<sequence length="161" mass="18560">MGVTAQYYGHQLPLVSLNQQDILMSTVPLQPSTVPQTQLDQDTRPLLEFHVRHYVDTLSKALFDQMGAFYDKNAVLVETDKSVLWGRKDIEDSLRAMTTEFGKTTMSVSNESFRGTAEFPIYEADFVFHTEKAGDLKGHEQQIWKKQNDVYVIYHDEYSME</sequence>
<dbReference type="SUPFAM" id="SSF54427">
    <property type="entry name" value="NTF2-like"/>
    <property type="match status" value="1"/>
</dbReference>
<dbReference type="Proteomes" id="UP000218231">
    <property type="component" value="Unassembled WGS sequence"/>
</dbReference>
<organism evidence="2 3">
    <name type="scientific">Diploscapter pachys</name>
    <dbReference type="NCBI Taxonomy" id="2018661"/>
    <lineage>
        <taxon>Eukaryota</taxon>
        <taxon>Metazoa</taxon>
        <taxon>Ecdysozoa</taxon>
        <taxon>Nematoda</taxon>
        <taxon>Chromadorea</taxon>
        <taxon>Rhabditida</taxon>
        <taxon>Rhabditina</taxon>
        <taxon>Rhabditomorpha</taxon>
        <taxon>Rhabditoidea</taxon>
        <taxon>Rhabditidae</taxon>
        <taxon>Diploscapter</taxon>
    </lineage>
</organism>
<proteinExistence type="predicted"/>
<dbReference type="Gene3D" id="3.10.450.50">
    <property type="match status" value="1"/>
</dbReference>
<dbReference type="Pfam" id="PF14534">
    <property type="entry name" value="DUF4440"/>
    <property type="match status" value="1"/>
</dbReference>
<dbReference type="EMBL" id="LIAE01007480">
    <property type="protein sequence ID" value="PAV79023.1"/>
    <property type="molecule type" value="Genomic_DNA"/>
</dbReference>
<dbReference type="InterPro" id="IPR032710">
    <property type="entry name" value="NTF2-like_dom_sf"/>
</dbReference>
<protein>
    <recommendedName>
        <fullName evidence="1">DUF4440 domain-containing protein</fullName>
    </recommendedName>
</protein>
<reference evidence="2 3" key="1">
    <citation type="journal article" date="2017" name="Curr. Biol.">
        <title>Genome architecture and evolution of a unichromosomal asexual nematode.</title>
        <authorList>
            <person name="Fradin H."/>
            <person name="Zegar C."/>
            <person name="Gutwein M."/>
            <person name="Lucas J."/>
            <person name="Kovtun M."/>
            <person name="Corcoran D."/>
            <person name="Baugh L.R."/>
            <person name="Kiontke K."/>
            <person name="Gunsalus K."/>
            <person name="Fitch D.H."/>
            <person name="Piano F."/>
        </authorList>
    </citation>
    <scope>NUCLEOTIDE SEQUENCE [LARGE SCALE GENOMIC DNA]</scope>
    <source>
        <strain evidence="2">PF1309</strain>
    </source>
</reference>
<dbReference type="OrthoDB" id="5840957at2759"/>